<dbReference type="GO" id="GO:0012505">
    <property type="term" value="C:endomembrane system"/>
    <property type="evidence" value="ECO:0007669"/>
    <property type="project" value="UniProtKB-SubCell"/>
</dbReference>
<gene>
    <name evidence="6" type="ORF">CBR_g54952</name>
</gene>
<evidence type="ECO:0000256" key="3">
    <source>
        <dbReference type="ARBA" id="ARBA00022842"/>
    </source>
</evidence>
<proteinExistence type="predicted"/>
<dbReference type="GO" id="GO:0016887">
    <property type="term" value="F:ATP hydrolysis activity"/>
    <property type="evidence" value="ECO:0007669"/>
    <property type="project" value="InterPro"/>
</dbReference>
<evidence type="ECO:0008006" key="8">
    <source>
        <dbReference type="Google" id="ProtNLM"/>
    </source>
</evidence>
<dbReference type="GO" id="GO:0005388">
    <property type="term" value="F:P-type calcium transporter activity"/>
    <property type="evidence" value="ECO:0007669"/>
    <property type="project" value="TreeGrafter"/>
</dbReference>
<evidence type="ECO:0000313" key="7">
    <source>
        <dbReference type="Proteomes" id="UP000265515"/>
    </source>
</evidence>
<dbReference type="EMBL" id="BFEA01000068">
    <property type="protein sequence ID" value="GBG65973.1"/>
    <property type="molecule type" value="Genomic_DNA"/>
</dbReference>
<reference evidence="6 7" key="1">
    <citation type="journal article" date="2018" name="Cell">
        <title>The Chara Genome: Secondary Complexity and Implications for Plant Terrestrialization.</title>
        <authorList>
            <person name="Nishiyama T."/>
            <person name="Sakayama H."/>
            <person name="Vries J.D."/>
            <person name="Buschmann H."/>
            <person name="Saint-Marcoux D."/>
            <person name="Ullrich K.K."/>
            <person name="Haas F.B."/>
            <person name="Vanderstraeten L."/>
            <person name="Becker D."/>
            <person name="Lang D."/>
            <person name="Vosolsobe S."/>
            <person name="Rombauts S."/>
            <person name="Wilhelmsson P.K.I."/>
            <person name="Janitza P."/>
            <person name="Kern R."/>
            <person name="Heyl A."/>
            <person name="Rumpler F."/>
            <person name="Villalobos L.I.A.C."/>
            <person name="Clay J.M."/>
            <person name="Skokan R."/>
            <person name="Toyoda A."/>
            <person name="Suzuki Y."/>
            <person name="Kagoshima H."/>
            <person name="Schijlen E."/>
            <person name="Tajeshwar N."/>
            <person name="Catarino B."/>
            <person name="Hetherington A.J."/>
            <person name="Saltykova A."/>
            <person name="Bonnot C."/>
            <person name="Breuninger H."/>
            <person name="Symeonidi A."/>
            <person name="Radhakrishnan G.V."/>
            <person name="Van Nieuwerburgh F."/>
            <person name="Deforce D."/>
            <person name="Chang C."/>
            <person name="Karol K.G."/>
            <person name="Hedrich R."/>
            <person name="Ulvskov P."/>
            <person name="Glockner G."/>
            <person name="Delwiche C.F."/>
            <person name="Petrasek J."/>
            <person name="Van de Peer Y."/>
            <person name="Friml J."/>
            <person name="Beilby M."/>
            <person name="Dolan L."/>
            <person name="Kohara Y."/>
            <person name="Sugano S."/>
            <person name="Fujiyama A."/>
            <person name="Delaux P.-M."/>
            <person name="Quint M."/>
            <person name="TheiBen G."/>
            <person name="Hagemann M."/>
            <person name="Harholt J."/>
            <person name="Dunand C."/>
            <person name="Zachgo S."/>
            <person name="Langdale J."/>
            <person name="Maumus F."/>
            <person name="Straeten D.V.D."/>
            <person name="Gould S.B."/>
            <person name="Rensing S.A."/>
        </authorList>
    </citation>
    <scope>NUCLEOTIDE SEQUENCE [LARGE SCALE GENOMIC DNA]</scope>
    <source>
        <strain evidence="6 7">S276</strain>
    </source>
</reference>
<dbReference type="Gene3D" id="1.20.1110.10">
    <property type="entry name" value="Calcium-transporting ATPase, transmembrane domain"/>
    <property type="match status" value="1"/>
</dbReference>
<organism evidence="6 7">
    <name type="scientific">Chara braunii</name>
    <name type="common">Braun's stonewort</name>
    <dbReference type="NCBI Taxonomy" id="69332"/>
    <lineage>
        <taxon>Eukaryota</taxon>
        <taxon>Viridiplantae</taxon>
        <taxon>Streptophyta</taxon>
        <taxon>Charophyceae</taxon>
        <taxon>Charales</taxon>
        <taxon>Characeae</taxon>
        <taxon>Chara</taxon>
    </lineage>
</organism>
<comment type="caution">
    <text evidence="6">The sequence shown here is derived from an EMBL/GenBank/DDBJ whole genome shotgun (WGS) entry which is preliminary data.</text>
</comment>
<evidence type="ECO:0000256" key="5">
    <source>
        <dbReference type="ARBA" id="ARBA00023136"/>
    </source>
</evidence>
<dbReference type="Gene3D" id="3.40.1110.10">
    <property type="entry name" value="Calcium-transporting ATPase, cytoplasmic domain N"/>
    <property type="match status" value="1"/>
</dbReference>
<keyword evidence="4" id="KW-1133">Transmembrane helix</keyword>
<dbReference type="Gene3D" id="3.40.50.1000">
    <property type="entry name" value="HAD superfamily/HAD-like"/>
    <property type="match status" value="1"/>
</dbReference>
<evidence type="ECO:0000313" key="6">
    <source>
        <dbReference type="EMBL" id="GBG65973.1"/>
    </source>
</evidence>
<dbReference type="PRINTS" id="PR00120">
    <property type="entry name" value="HATPASE"/>
</dbReference>
<dbReference type="InterPro" id="IPR023214">
    <property type="entry name" value="HAD_sf"/>
</dbReference>
<evidence type="ECO:0000256" key="4">
    <source>
        <dbReference type="ARBA" id="ARBA00022989"/>
    </source>
</evidence>
<keyword evidence="2" id="KW-0812">Transmembrane</keyword>
<keyword evidence="3" id="KW-0460">Magnesium</keyword>
<evidence type="ECO:0000256" key="1">
    <source>
        <dbReference type="ARBA" id="ARBA00004127"/>
    </source>
</evidence>
<keyword evidence="7" id="KW-1185">Reference proteome</keyword>
<dbReference type="InterPro" id="IPR036412">
    <property type="entry name" value="HAD-like_sf"/>
</dbReference>
<evidence type="ECO:0000256" key="2">
    <source>
        <dbReference type="ARBA" id="ARBA00022692"/>
    </source>
</evidence>
<dbReference type="PANTHER" id="PTHR24093:SF369">
    <property type="entry name" value="CALCIUM-TRANSPORTING ATPASE"/>
    <property type="match status" value="1"/>
</dbReference>
<dbReference type="STRING" id="69332.A0A388K7Q2"/>
<dbReference type="Proteomes" id="UP000265515">
    <property type="component" value="Unassembled WGS sequence"/>
</dbReference>
<protein>
    <recommendedName>
        <fullName evidence="8">Cation-transporting P-type ATPase C-terminal domain-containing protein</fullName>
    </recommendedName>
</protein>
<dbReference type="Pfam" id="PF00702">
    <property type="entry name" value="Hydrolase"/>
    <property type="match status" value="1"/>
</dbReference>
<dbReference type="InterPro" id="IPR023299">
    <property type="entry name" value="ATPase_P-typ_cyto_dom_N"/>
</dbReference>
<dbReference type="Gramene" id="GBG65973">
    <property type="protein sequence ID" value="GBG65973"/>
    <property type="gene ID" value="CBR_g54952"/>
</dbReference>
<dbReference type="FunFam" id="3.40.50.1000:FF:000011">
    <property type="entry name" value="Calcium-transporting ATPase"/>
    <property type="match status" value="1"/>
</dbReference>
<sequence length="277" mass="30133">MCQNYFDADAGKTMSLSKQKTTELLEIIERMATQSLRTLVLAYTHVTSNAPLTQVRAEDWNVPTEELTCLAILGIKDPPRPGVEQAVKLCQKAGVRVRMVTGDNAITAKAIATECGIYNEGGAWKVVEGSTFRRLSPEEKREQVNHIAVMARSSPTDKLELVKALRENGEVVAVTGDGTNDAPALHEADIGLAMGIAGTEVAKESADIVILDDNFASIVKVVRWGRSVFANIQKFIQFQLTINIAALSINFISVCEGSPIPLTTVQMFRRTNSAQIS</sequence>
<comment type="subcellular location">
    <subcellularLocation>
        <location evidence="1">Endomembrane system</location>
        <topology evidence="1">Multi-pass membrane protein</topology>
    </subcellularLocation>
</comment>
<dbReference type="OMA" id="MATHCFT"/>
<keyword evidence="5" id="KW-0472">Membrane</keyword>
<dbReference type="PANTHER" id="PTHR24093">
    <property type="entry name" value="CATION TRANSPORTING ATPASE"/>
    <property type="match status" value="1"/>
</dbReference>
<dbReference type="OrthoDB" id="3352408at2759"/>
<name>A0A388K7Q2_CHABU</name>
<dbReference type="GO" id="GO:0005886">
    <property type="term" value="C:plasma membrane"/>
    <property type="evidence" value="ECO:0007669"/>
    <property type="project" value="TreeGrafter"/>
</dbReference>
<dbReference type="GO" id="GO:0005524">
    <property type="term" value="F:ATP binding"/>
    <property type="evidence" value="ECO:0007669"/>
    <property type="project" value="InterPro"/>
</dbReference>
<accession>A0A388K7Q2</accession>
<dbReference type="InterPro" id="IPR001757">
    <property type="entry name" value="P_typ_ATPase"/>
</dbReference>
<dbReference type="AlphaFoldDB" id="A0A388K7Q2"/>
<dbReference type="SUPFAM" id="SSF56784">
    <property type="entry name" value="HAD-like"/>
    <property type="match status" value="1"/>
</dbReference>
<dbReference type="NCBIfam" id="TIGR01494">
    <property type="entry name" value="ATPase_P-type"/>
    <property type="match status" value="1"/>
</dbReference>
<dbReference type="PRINTS" id="PR00119">
    <property type="entry name" value="CATATPASE"/>
</dbReference>